<protein>
    <recommendedName>
        <fullName evidence="3">DNA topoisomerase (ATP-hydrolyzing)</fullName>
        <ecNumber evidence="3">5.6.2.2</ecNumber>
    </recommendedName>
</protein>
<keyword evidence="5" id="KW-0238">DNA-binding</keyword>
<comment type="caution">
    <text evidence="8">The sequence shown here is derived from an EMBL/GenBank/DDBJ whole genome shotgun (WGS) entry which is preliminary data.</text>
</comment>
<sequence length="119" mass="13091">MIIKNQLCVFVNALIENPAFSSQTKDVLTTAARDFGSKCVCDAATVQTWALESGLVDELTSEAQAKEGRPARKTKRKVEDLSDIVKLEDANWAGDSTHSQDCRLLITEGENGQGRQIHR</sequence>
<keyword evidence="4" id="KW-0799">Topoisomerase</keyword>
<dbReference type="Proteomes" id="UP000252519">
    <property type="component" value="Unassembled WGS sequence"/>
</dbReference>
<comment type="catalytic activity">
    <reaction evidence="1">
        <text>ATP-dependent breakage, passage and rejoining of double-stranded DNA.</text>
        <dbReference type="EC" id="5.6.2.2"/>
    </reaction>
</comment>
<dbReference type="Gene3D" id="3.30.230.10">
    <property type="match status" value="1"/>
</dbReference>
<dbReference type="GO" id="GO:0006265">
    <property type="term" value="P:DNA topological change"/>
    <property type="evidence" value="ECO:0007669"/>
    <property type="project" value="InterPro"/>
</dbReference>
<evidence type="ECO:0000256" key="1">
    <source>
        <dbReference type="ARBA" id="ARBA00000185"/>
    </source>
</evidence>
<reference evidence="8 9" key="1">
    <citation type="submission" date="2014-10" db="EMBL/GenBank/DDBJ databases">
        <title>Draft genome of the hookworm Ancylostoma caninum.</title>
        <authorList>
            <person name="Mitreva M."/>
        </authorList>
    </citation>
    <scope>NUCLEOTIDE SEQUENCE [LARGE SCALE GENOMIC DNA]</scope>
    <source>
        <strain evidence="8 9">Baltimore</strain>
    </source>
</reference>
<keyword evidence="9" id="KW-1185">Reference proteome</keyword>
<dbReference type="GO" id="GO:0003677">
    <property type="term" value="F:DNA binding"/>
    <property type="evidence" value="ECO:0007669"/>
    <property type="project" value="UniProtKB-KW"/>
</dbReference>
<evidence type="ECO:0000256" key="5">
    <source>
        <dbReference type="ARBA" id="ARBA00023125"/>
    </source>
</evidence>
<dbReference type="PANTHER" id="PTHR10169">
    <property type="entry name" value="DNA TOPOISOMERASE/GYRASE"/>
    <property type="match status" value="1"/>
</dbReference>
<dbReference type="GO" id="GO:0005634">
    <property type="term" value="C:nucleus"/>
    <property type="evidence" value="ECO:0007669"/>
    <property type="project" value="TreeGrafter"/>
</dbReference>
<comment type="cofactor">
    <cofactor evidence="2">
        <name>Mg(2+)</name>
        <dbReference type="ChEBI" id="CHEBI:18420"/>
    </cofactor>
</comment>
<dbReference type="InterPro" id="IPR050634">
    <property type="entry name" value="DNA_Topoisomerase_II"/>
</dbReference>
<evidence type="ECO:0000259" key="7">
    <source>
        <dbReference type="Pfam" id="PF00204"/>
    </source>
</evidence>
<gene>
    <name evidence="8" type="ORF">ANCCAN_19521</name>
</gene>
<evidence type="ECO:0000256" key="4">
    <source>
        <dbReference type="ARBA" id="ARBA00023029"/>
    </source>
</evidence>
<evidence type="ECO:0000313" key="8">
    <source>
        <dbReference type="EMBL" id="RCN34632.1"/>
    </source>
</evidence>
<dbReference type="Pfam" id="PF00204">
    <property type="entry name" value="DNA_gyraseB"/>
    <property type="match status" value="1"/>
</dbReference>
<name>A0A368FRC7_ANCCA</name>
<accession>A0A368FRC7</accession>
<dbReference type="GO" id="GO:0000712">
    <property type="term" value="P:resolution of meiotic recombination intermediates"/>
    <property type="evidence" value="ECO:0007669"/>
    <property type="project" value="TreeGrafter"/>
</dbReference>
<dbReference type="GO" id="GO:0003918">
    <property type="term" value="F:DNA topoisomerase type II (double strand cut, ATP-hydrolyzing) activity"/>
    <property type="evidence" value="ECO:0007669"/>
    <property type="project" value="UniProtKB-EC"/>
</dbReference>
<dbReference type="EMBL" id="JOJR01000759">
    <property type="protein sequence ID" value="RCN34632.1"/>
    <property type="molecule type" value="Genomic_DNA"/>
</dbReference>
<dbReference type="SUPFAM" id="SSF54211">
    <property type="entry name" value="Ribosomal protein S5 domain 2-like"/>
    <property type="match status" value="1"/>
</dbReference>
<feature type="domain" description="DNA topoisomerase type IIA subunit B" evidence="7">
    <location>
        <begin position="3"/>
        <end position="66"/>
    </location>
</feature>
<evidence type="ECO:0000313" key="9">
    <source>
        <dbReference type="Proteomes" id="UP000252519"/>
    </source>
</evidence>
<dbReference type="AlphaFoldDB" id="A0A368FRC7"/>
<keyword evidence="6" id="KW-0413">Isomerase</keyword>
<dbReference type="EC" id="5.6.2.2" evidence="3"/>
<dbReference type="GO" id="GO:0005524">
    <property type="term" value="F:ATP binding"/>
    <property type="evidence" value="ECO:0007669"/>
    <property type="project" value="InterPro"/>
</dbReference>
<evidence type="ECO:0000256" key="2">
    <source>
        <dbReference type="ARBA" id="ARBA00001946"/>
    </source>
</evidence>
<dbReference type="PANTHER" id="PTHR10169:SF38">
    <property type="entry name" value="DNA TOPOISOMERASE 2"/>
    <property type="match status" value="1"/>
</dbReference>
<organism evidence="8 9">
    <name type="scientific">Ancylostoma caninum</name>
    <name type="common">Dog hookworm</name>
    <dbReference type="NCBI Taxonomy" id="29170"/>
    <lineage>
        <taxon>Eukaryota</taxon>
        <taxon>Metazoa</taxon>
        <taxon>Ecdysozoa</taxon>
        <taxon>Nematoda</taxon>
        <taxon>Chromadorea</taxon>
        <taxon>Rhabditida</taxon>
        <taxon>Rhabditina</taxon>
        <taxon>Rhabditomorpha</taxon>
        <taxon>Strongyloidea</taxon>
        <taxon>Ancylostomatidae</taxon>
        <taxon>Ancylostomatinae</taxon>
        <taxon>Ancylostoma</taxon>
    </lineage>
</organism>
<dbReference type="STRING" id="29170.A0A368FRC7"/>
<evidence type="ECO:0000256" key="3">
    <source>
        <dbReference type="ARBA" id="ARBA00012895"/>
    </source>
</evidence>
<dbReference type="OrthoDB" id="5850017at2759"/>
<dbReference type="GO" id="GO:0000819">
    <property type="term" value="P:sister chromatid segregation"/>
    <property type="evidence" value="ECO:0007669"/>
    <property type="project" value="TreeGrafter"/>
</dbReference>
<dbReference type="InterPro" id="IPR014721">
    <property type="entry name" value="Ribsml_uS5_D2-typ_fold_subgr"/>
</dbReference>
<proteinExistence type="predicted"/>
<evidence type="ECO:0000256" key="6">
    <source>
        <dbReference type="ARBA" id="ARBA00023235"/>
    </source>
</evidence>
<dbReference type="InterPro" id="IPR020568">
    <property type="entry name" value="Ribosomal_Su5_D2-typ_SF"/>
</dbReference>
<dbReference type="InterPro" id="IPR013506">
    <property type="entry name" value="Topo_IIA_bsu_dom2"/>
</dbReference>